<protein>
    <submittedName>
        <fullName evidence="1">Uncharacterized protein</fullName>
    </submittedName>
</protein>
<dbReference type="AlphaFoldDB" id="A0A8S9YRS0"/>
<keyword evidence="2" id="KW-1185">Reference proteome</keyword>
<sequence>MGLEAEVESNQPNIRILFLRNGRGPTALPQQDDGVNSNEQISHDINCSLLNPPILRYFIQSICSDTWSAFLKRTLSKWMQTALLLEVTASPSCQPGMTSLAHQKHCHRPHEIKKWIILGQVTDDANPDQSVSLLQEDYQTLVWAVRRPHEFRRGRLLVGGKTYRVVFADARRSLTAIEMHPKMDQPPQGLTVCRLQRENNRESNKSHQITLDYLLLIGWHRINYDADQCSLAMFHLSDWIQSFLLEK</sequence>
<organism evidence="1 2">
    <name type="scientific">Paragonimus skrjabini miyazakii</name>
    <dbReference type="NCBI Taxonomy" id="59628"/>
    <lineage>
        <taxon>Eukaryota</taxon>
        <taxon>Metazoa</taxon>
        <taxon>Spiralia</taxon>
        <taxon>Lophotrochozoa</taxon>
        <taxon>Platyhelminthes</taxon>
        <taxon>Trematoda</taxon>
        <taxon>Digenea</taxon>
        <taxon>Plagiorchiida</taxon>
        <taxon>Troglotremata</taxon>
        <taxon>Troglotrematidae</taxon>
        <taxon>Paragonimus</taxon>
    </lineage>
</organism>
<gene>
    <name evidence="1" type="ORF">EG68_07495</name>
</gene>
<accession>A0A8S9YRS0</accession>
<dbReference type="EMBL" id="JTDE01003717">
    <property type="protein sequence ID" value="KAF7255733.1"/>
    <property type="molecule type" value="Genomic_DNA"/>
</dbReference>
<proteinExistence type="predicted"/>
<reference evidence="1" key="1">
    <citation type="submission" date="2019-07" db="EMBL/GenBank/DDBJ databases">
        <title>Annotation for the trematode Paragonimus miyazaki's.</title>
        <authorList>
            <person name="Choi Y.-J."/>
        </authorList>
    </citation>
    <scope>NUCLEOTIDE SEQUENCE</scope>
    <source>
        <strain evidence="1">Japan</strain>
    </source>
</reference>
<evidence type="ECO:0000313" key="1">
    <source>
        <dbReference type="EMBL" id="KAF7255733.1"/>
    </source>
</evidence>
<evidence type="ECO:0000313" key="2">
    <source>
        <dbReference type="Proteomes" id="UP000822476"/>
    </source>
</evidence>
<dbReference type="Proteomes" id="UP000822476">
    <property type="component" value="Unassembled WGS sequence"/>
</dbReference>
<comment type="caution">
    <text evidence="1">The sequence shown here is derived from an EMBL/GenBank/DDBJ whole genome shotgun (WGS) entry which is preliminary data.</text>
</comment>
<dbReference type="OrthoDB" id="10291877at2759"/>
<name>A0A8S9YRS0_9TREM</name>